<feature type="region of interest" description="Disordered" evidence="9">
    <location>
        <begin position="338"/>
        <end position="371"/>
    </location>
</feature>
<keyword evidence="5 8" id="KW-0378">Hydrolase</keyword>
<feature type="binding site" evidence="8">
    <location>
        <begin position="191"/>
        <end position="195"/>
    </location>
    <ligand>
        <name>GTP</name>
        <dbReference type="ChEBI" id="CHEBI:37565"/>
    </ligand>
</feature>
<comment type="subunit">
    <text evidence="8">Monomer.</text>
</comment>
<feature type="binding site" evidence="8">
    <location>
        <position position="193"/>
    </location>
    <ligand>
        <name>Mg(2+)</name>
        <dbReference type="ChEBI" id="CHEBI:18420"/>
    </ligand>
</feature>
<protein>
    <recommendedName>
        <fullName evidence="8">GTPase Obg</fullName>
        <ecNumber evidence="8">3.6.5.-</ecNumber>
    </recommendedName>
    <alternativeName>
        <fullName evidence="8">GTP-binding protein Obg</fullName>
    </alternativeName>
</protein>
<evidence type="ECO:0000259" key="11">
    <source>
        <dbReference type="PROSITE" id="PS51883"/>
    </source>
</evidence>
<comment type="caution">
    <text evidence="12">The sequence shown here is derived from an EMBL/GenBank/DDBJ whole genome shotgun (WGS) entry which is preliminary data.</text>
</comment>
<evidence type="ECO:0000256" key="1">
    <source>
        <dbReference type="ARBA" id="ARBA00007699"/>
    </source>
</evidence>
<comment type="subcellular location">
    <subcellularLocation>
        <location evidence="8">Cytoplasm</location>
    </subcellularLocation>
</comment>
<evidence type="ECO:0000259" key="10">
    <source>
        <dbReference type="PROSITE" id="PS51710"/>
    </source>
</evidence>
<dbReference type="PROSITE" id="PS00905">
    <property type="entry name" value="GTP1_OBG"/>
    <property type="match status" value="1"/>
</dbReference>
<dbReference type="Gene3D" id="3.40.50.300">
    <property type="entry name" value="P-loop containing nucleotide triphosphate hydrolases"/>
    <property type="match status" value="1"/>
</dbReference>
<dbReference type="CDD" id="cd01898">
    <property type="entry name" value="Obg"/>
    <property type="match status" value="1"/>
</dbReference>
<dbReference type="NCBIfam" id="NF008955">
    <property type="entry name" value="PRK12297.1"/>
    <property type="match status" value="1"/>
</dbReference>
<keyword evidence="2 8" id="KW-0963">Cytoplasm</keyword>
<dbReference type="NCBIfam" id="NF008956">
    <property type="entry name" value="PRK12299.1"/>
    <property type="match status" value="1"/>
</dbReference>
<keyword evidence="7 8" id="KW-0342">GTP-binding</keyword>
<dbReference type="Pfam" id="PF01018">
    <property type="entry name" value="GTP1_OBG"/>
    <property type="match status" value="1"/>
</dbReference>
<evidence type="ECO:0000256" key="6">
    <source>
        <dbReference type="ARBA" id="ARBA00022842"/>
    </source>
</evidence>
<dbReference type="OrthoDB" id="9807318at2"/>
<evidence type="ECO:0000256" key="8">
    <source>
        <dbReference type="HAMAP-Rule" id="MF_01454"/>
    </source>
</evidence>
<gene>
    <name evidence="8 12" type="primary">obg</name>
    <name evidence="12" type="ORF">ROR02_24970</name>
</gene>
<dbReference type="InterPro" id="IPR014100">
    <property type="entry name" value="GTP-bd_Obg/CgtA"/>
</dbReference>
<comment type="function">
    <text evidence="8">An essential GTPase which binds GTP, GDP and possibly (p)ppGpp with moderate affinity, with high nucleotide exchange rates and a fairly low GTP hydrolysis rate. Plays a role in control of the cell cycle, stress response, ribosome biogenesis and in those bacteria that undergo differentiation, in morphogenesis control.</text>
</comment>
<comment type="similarity">
    <text evidence="1 8">Belongs to the TRAFAC class OBG-HflX-like GTPase superfamily. OBG GTPase family.</text>
</comment>
<keyword evidence="13" id="KW-1185">Reference proteome</keyword>
<dbReference type="GO" id="GO:0005525">
    <property type="term" value="F:GTP binding"/>
    <property type="evidence" value="ECO:0007669"/>
    <property type="project" value="UniProtKB-UniRule"/>
</dbReference>
<dbReference type="EMBL" id="BJZO01000074">
    <property type="protein sequence ID" value="GEO82366.1"/>
    <property type="molecule type" value="Genomic_DNA"/>
</dbReference>
<keyword evidence="4 8" id="KW-0547">Nucleotide-binding</keyword>
<evidence type="ECO:0000256" key="4">
    <source>
        <dbReference type="ARBA" id="ARBA00022741"/>
    </source>
</evidence>
<dbReference type="Pfam" id="PF01926">
    <property type="entry name" value="MMR_HSR1"/>
    <property type="match status" value="1"/>
</dbReference>
<dbReference type="AlphaFoldDB" id="A0A512HA85"/>
<dbReference type="HAMAP" id="MF_01454">
    <property type="entry name" value="GTPase_Obg"/>
    <property type="match status" value="1"/>
</dbReference>
<keyword evidence="3 8" id="KW-0479">Metal-binding</keyword>
<dbReference type="GO" id="GO:0005737">
    <property type="term" value="C:cytoplasm"/>
    <property type="evidence" value="ECO:0007669"/>
    <property type="project" value="UniProtKB-SubCell"/>
</dbReference>
<dbReference type="InterPro" id="IPR027417">
    <property type="entry name" value="P-loop_NTPase"/>
</dbReference>
<dbReference type="SUPFAM" id="SSF82051">
    <property type="entry name" value="Obg GTP-binding protein N-terminal domain"/>
    <property type="match status" value="1"/>
</dbReference>
<dbReference type="GO" id="GO:0043022">
    <property type="term" value="F:ribosome binding"/>
    <property type="evidence" value="ECO:0007669"/>
    <property type="project" value="UniProtKB-ARBA"/>
</dbReference>
<evidence type="ECO:0000256" key="2">
    <source>
        <dbReference type="ARBA" id="ARBA00022490"/>
    </source>
</evidence>
<dbReference type="EC" id="3.6.5.-" evidence="8"/>
<sequence length="371" mass="39479">MKFLDEAKVFLQSGDGGNGCVGFRREKFIEFGGPDGGNGGRGGDVIIEAVANLNTLIDFRYQQHFRAPRGRDGSGDNRTGKSGETLVIPVPVGTLVLAEDKETVLADLTRVGQTVVMAKGGDGGFGNTHFKSSTNQAPRRADPGWPGEEMWVWLRLKLIADAGLVGLPNAGKSTVLAAVTRARPKIADYPFTTLHPNLGVVHQDGREFIIADIPGLIEGAHEGAGLGTRFLGHVERCAVLLHLVDGTQEDVGAAWRTVRHELEAHGHGLAEKTEIVALSKLDALSPELAAEKVTELARVCGRPVLAFSAVSGQGLAPVLRALGRHVDEARANAALEASAARTLDDGQDPDEDRVWPDLARVPSSEEEPETP</sequence>
<dbReference type="FunFam" id="2.70.210.12:FF:000001">
    <property type="entry name" value="GTPase Obg"/>
    <property type="match status" value="1"/>
</dbReference>
<accession>A0A512HA85</accession>
<dbReference type="InterPro" id="IPR045086">
    <property type="entry name" value="OBG_GTPase"/>
</dbReference>
<evidence type="ECO:0000256" key="3">
    <source>
        <dbReference type="ARBA" id="ARBA00022723"/>
    </source>
</evidence>
<dbReference type="GO" id="GO:0000287">
    <property type="term" value="F:magnesium ion binding"/>
    <property type="evidence" value="ECO:0007669"/>
    <property type="project" value="InterPro"/>
</dbReference>
<feature type="binding site" evidence="8">
    <location>
        <begin position="212"/>
        <end position="215"/>
    </location>
    <ligand>
        <name>GTP</name>
        <dbReference type="ChEBI" id="CHEBI:37565"/>
    </ligand>
</feature>
<feature type="binding site" evidence="8">
    <location>
        <begin position="308"/>
        <end position="310"/>
    </location>
    <ligand>
        <name>GTP</name>
        <dbReference type="ChEBI" id="CHEBI:37565"/>
    </ligand>
</feature>
<feature type="binding site" evidence="8">
    <location>
        <begin position="166"/>
        <end position="173"/>
    </location>
    <ligand>
        <name>GTP</name>
        <dbReference type="ChEBI" id="CHEBI:37565"/>
    </ligand>
</feature>
<dbReference type="RefSeq" id="WP_147164384.1">
    <property type="nucleotide sequence ID" value="NZ_BJZO01000074.1"/>
</dbReference>
<dbReference type="PANTHER" id="PTHR11702:SF31">
    <property type="entry name" value="MITOCHONDRIAL RIBOSOME-ASSOCIATED GTPASE 2"/>
    <property type="match status" value="1"/>
</dbReference>
<dbReference type="Proteomes" id="UP000321567">
    <property type="component" value="Unassembled WGS sequence"/>
</dbReference>
<evidence type="ECO:0000313" key="13">
    <source>
        <dbReference type="Proteomes" id="UP000321567"/>
    </source>
</evidence>
<dbReference type="InterPro" id="IPR006073">
    <property type="entry name" value="GTP-bd"/>
</dbReference>
<organism evidence="12 13">
    <name type="scientific">Pararhodospirillum oryzae</name>
    <dbReference type="NCBI Taxonomy" id="478448"/>
    <lineage>
        <taxon>Bacteria</taxon>
        <taxon>Pseudomonadati</taxon>
        <taxon>Pseudomonadota</taxon>
        <taxon>Alphaproteobacteria</taxon>
        <taxon>Rhodospirillales</taxon>
        <taxon>Rhodospirillaceae</taxon>
        <taxon>Pararhodospirillum</taxon>
    </lineage>
</organism>
<evidence type="ECO:0000256" key="7">
    <source>
        <dbReference type="ARBA" id="ARBA00023134"/>
    </source>
</evidence>
<dbReference type="PROSITE" id="PS51710">
    <property type="entry name" value="G_OBG"/>
    <property type="match status" value="1"/>
</dbReference>
<evidence type="ECO:0000256" key="5">
    <source>
        <dbReference type="ARBA" id="ARBA00022801"/>
    </source>
</evidence>
<feature type="binding site" evidence="8">
    <location>
        <position position="173"/>
    </location>
    <ligand>
        <name>Mg(2+)</name>
        <dbReference type="ChEBI" id="CHEBI:18420"/>
    </ligand>
</feature>
<dbReference type="PRINTS" id="PR00326">
    <property type="entry name" value="GTP1OBG"/>
</dbReference>
<dbReference type="PANTHER" id="PTHR11702">
    <property type="entry name" value="DEVELOPMENTALLY REGULATED GTP-BINDING PROTEIN-RELATED"/>
    <property type="match status" value="1"/>
</dbReference>
<dbReference type="InterPro" id="IPR031167">
    <property type="entry name" value="G_OBG"/>
</dbReference>
<reference evidence="12 13" key="1">
    <citation type="submission" date="2019-07" db="EMBL/GenBank/DDBJ databases">
        <title>Whole genome shotgun sequence of Rhodospirillum oryzae NBRC 107573.</title>
        <authorList>
            <person name="Hosoyama A."/>
            <person name="Uohara A."/>
            <person name="Ohji S."/>
            <person name="Ichikawa N."/>
        </authorList>
    </citation>
    <scope>NUCLEOTIDE SEQUENCE [LARGE SCALE GENOMIC DNA]</scope>
    <source>
        <strain evidence="12 13">NBRC 107573</strain>
    </source>
</reference>
<dbReference type="InterPro" id="IPR036726">
    <property type="entry name" value="GTP1_OBG_dom_sf"/>
</dbReference>
<dbReference type="SUPFAM" id="SSF52540">
    <property type="entry name" value="P-loop containing nucleoside triphosphate hydrolases"/>
    <property type="match status" value="1"/>
</dbReference>
<dbReference type="GO" id="GO:0042254">
    <property type="term" value="P:ribosome biogenesis"/>
    <property type="evidence" value="ECO:0007669"/>
    <property type="project" value="UniProtKB-UniRule"/>
</dbReference>
<evidence type="ECO:0000256" key="9">
    <source>
        <dbReference type="SAM" id="MobiDB-lite"/>
    </source>
</evidence>
<feature type="domain" description="Obg" evidence="11">
    <location>
        <begin position="1"/>
        <end position="159"/>
    </location>
</feature>
<dbReference type="PIRSF" id="PIRSF002401">
    <property type="entry name" value="GTP_bd_Obg/CgtA"/>
    <property type="match status" value="1"/>
</dbReference>
<dbReference type="PROSITE" id="PS51883">
    <property type="entry name" value="OBG"/>
    <property type="match status" value="1"/>
</dbReference>
<feature type="binding site" evidence="8">
    <location>
        <begin position="279"/>
        <end position="282"/>
    </location>
    <ligand>
        <name>GTP</name>
        <dbReference type="ChEBI" id="CHEBI:37565"/>
    </ligand>
</feature>
<proteinExistence type="inferred from homology"/>
<dbReference type="NCBIfam" id="TIGR02729">
    <property type="entry name" value="Obg_CgtA"/>
    <property type="match status" value="1"/>
</dbReference>
<dbReference type="GO" id="GO:0003924">
    <property type="term" value="F:GTPase activity"/>
    <property type="evidence" value="ECO:0007669"/>
    <property type="project" value="UniProtKB-UniRule"/>
</dbReference>
<evidence type="ECO:0000313" key="12">
    <source>
        <dbReference type="EMBL" id="GEO82366.1"/>
    </source>
</evidence>
<dbReference type="InterPro" id="IPR006074">
    <property type="entry name" value="GTP1-OBG_CS"/>
</dbReference>
<dbReference type="Gene3D" id="2.70.210.12">
    <property type="entry name" value="GTP1/OBG domain"/>
    <property type="match status" value="1"/>
</dbReference>
<keyword evidence="6 8" id="KW-0460">Magnesium</keyword>
<feature type="domain" description="OBG-type G" evidence="10">
    <location>
        <begin position="160"/>
        <end position="327"/>
    </location>
</feature>
<name>A0A512HA85_9PROT</name>
<dbReference type="InterPro" id="IPR006169">
    <property type="entry name" value="GTP1_OBG_dom"/>
</dbReference>
<comment type="cofactor">
    <cofactor evidence="8">
        <name>Mg(2+)</name>
        <dbReference type="ChEBI" id="CHEBI:18420"/>
    </cofactor>
</comment>